<comment type="caution">
    <text evidence="1">The sequence shown here is derived from an EMBL/GenBank/DDBJ whole genome shotgun (WGS) entry which is preliminary data.</text>
</comment>
<keyword evidence="2" id="KW-1185">Reference proteome</keyword>
<sequence length="122" mass="13165">MPSVDTNEHRHLRALWRRRNVRGIKLARGNPLMGMHLSLVELVIQAGEAVVLRDTVAPDKGPIDKTMHASSILSLVLLGSKGIIKGPSSGLLSAKGMRAISGVVKCGDSEDITNTYSLFAFF</sequence>
<reference evidence="1 2" key="1">
    <citation type="journal article" date="2024" name="G3 (Bethesda)">
        <title>Genome assembly of Hibiscus sabdariffa L. provides insights into metabolisms of medicinal natural products.</title>
        <authorList>
            <person name="Kim T."/>
        </authorList>
    </citation>
    <scope>NUCLEOTIDE SEQUENCE [LARGE SCALE GENOMIC DNA]</scope>
    <source>
        <strain evidence="1">TK-2024</strain>
        <tissue evidence="1">Old leaves</tissue>
    </source>
</reference>
<protein>
    <submittedName>
        <fullName evidence="1">Uncharacterized protein</fullName>
    </submittedName>
</protein>
<organism evidence="1 2">
    <name type="scientific">Hibiscus sabdariffa</name>
    <name type="common">roselle</name>
    <dbReference type="NCBI Taxonomy" id="183260"/>
    <lineage>
        <taxon>Eukaryota</taxon>
        <taxon>Viridiplantae</taxon>
        <taxon>Streptophyta</taxon>
        <taxon>Embryophyta</taxon>
        <taxon>Tracheophyta</taxon>
        <taxon>Spermatophyta</taxon>
        <taxon>Magnoliopsida</taxon>
        <taxon>eudicotyledons</taxon>
        <taxon>Gunneridae</taxon>
        <taxon>Pentapetalae</taxon>
        <taxon>rosids</taxon>
        <taxon>malvids</taxon>
        <taxon>Malvales</taxon>
        <taxon>Malvaceae</taxon>
        <taxon>Malvoideae</taxon>
        <taxon>Hibiscus</taxon>
    </lineage>
</organism>
<proteinExistence type="predicted"/>
<accession>A0ABR2N8G9</accession>
<dbReference type="Proteomes" id="UP001396334">
    <property type="component" value="Unassembled WGS sequence"/>
</dbReference>
<evidence type="ECO:0000313" key="1">
    <source>
        <dbReference type="EMBL" id="KAK8972454.1"/>
    </source>
</evidence>
<name>A0ABR2N8G9_9ROSI</name>
<dbReference type="EMBL" id="JBBPBN010000213">
    <property type="protein sequence ID" value="KAK8972454.1"/>
    <property type="molecule type" value="Genomic_DNA"/>
</dbReference>
<gene>
    <name evidence="1" type="ORF">V6N11_025559</name>
</gene>
<evidence type="ECO:0000313" key="2">
    <source>
        <dbReference type="Proteomes" id="UP001396334"/>
    </source>
</evidence>